<dbReference type="GO" id="GO:0051276">
    <property type="term" value="P:chromosome organization"/>
    <property type="evidence" value="ECO:0007669"/>
    <property type="project" value="TreeGrafter"/>
</dbReference>
<feature type="compositionally biased region" description="Basic and acidic residues" evidence="1">
    <location>
        <begin position="81"/>
        <end position="104"/>
    </location>
</feature>
<keyword evidence="2" id="KW-0238">DNA-binding</keyword>
<feature type="compositionally biased region" description="Basic residues" evidence="1">
    <location>
        <begin position="135"/>
        <end position="149"/>
    </location>
</feature>
<feature type="compositionally biased region" description="Basic and acidic residues" evidence="1">
    <location>
        <begin position="45"/>
        <end position="67"/>
    </location>
</feature>
<feature type="region of interest" description="Disordered" evidence="1">
    <location>
        <begin position="293"/>
        <end position="363"/>
    </location>
</feature>
<dbReference type="PANTHER" id="PTHR34810">
    <property type="entry name" value="DNA-BINDING PROTEIN BIN4"/>
    <property type="match status" value="1"/>
</dbReference>
<sequence>MGEEDEDPDWLTAFQAPSTAPVMLSSGSDASPEASPTRTTPSREQGNREKQACSDYAGDRDDPEQNKGKTLTFARRKTLSSKKEGPTTDEKQDNTSRSTPKKDMVTLSSGSDASPGNSPSRADDANHEENSLSTPKRKGVQQTKNKKPKVAGTKSDPDQIGDTLEHQEGVAEDEMQDKLTGNPVSQRLPLMFPDKVQRSKALIECDGDSIDLSGDIGAVGRIVVSNGPTGSQDLLLDLKGTIYKTTIVPSRTFCVVSVGQSEAKIEAIMNDFIQLEPQFNLFEAETMMEGTLDGFTFDSDEEGDKLPESQAYQNDQNNEDDGQPKAKTKRKAEKQVGKAPKKAKGAGKAPKKGARKTQPAKRTRKFPRWLKLWHDRSLQLRHISSLTRKKFERLHFKVQIPLDLVDFTSNYQLSTKGNDMIYFFFTKKKIIIPFESILARHALTDGCRSNNCRSV</sequence>
<dbReference type="InterPro" id="IPR033246">
    <property type="entry name" value="BIN4"/>
</dbReference>
<dbReference type="OrthoDB" id="549068at2759"/>
<dbReference type="STRING" id="4540.A0A3L6QFU3"/>
<comment type="caution">
    <text evidence="2">The sequence shown here is derived from an EMBL/GenBank/DDBJ whole genome shotgun (WGS) entry which is preliminary data.</text>
</comment>
<feature type="compositionally biased region" description="Polar residues" evidence="1">
    <location>
        <begin position="25"/>
        <end position="44"/>
    </location>
</feature>
<gene>
    <name evidence="2" type="ORF">C2845_PM12G02920</name>
</gene>
<name>A0A3L6QFU3_PANMI</name>
<feature type="region of interest" description="Disordered" evidence="1">
    <location>
        <begin position="1"/>
        <end position="161"/>
    </location>
</feature>
<keyword evidence="3" id="KW-1185">Reference proteome</keyword>
<proteinExistence type="predicted"/>
<organism evidence="2 3">
    <name type="scientific">Panicum miliaceum</name>
    <name type="common">Proso millet</name>
    <name type="synonym">Broomcorn millet</name>
    <dbReference type="NCBI Taxonomy" id="4540"/>
    <lineage>
        <taxon>Eukaryota</taxon>
        <taxon>Viridiplantae</taxon>
        <taxon>Streptophyta</taxon>
        <taxon>Embryophyta</taxon>
        <taxon>Tracheophyta</taxon>
        <taxon>Spermatophyta</taxon>
        <taxon>Magnoliopsida</taxon>
        <taxon>Liliopsida</taxon>
        <taxon>Poales</taxon>
        <taxon>Poaceae</taxon>
        <taxon>PACMAD clade</taxon>
        <taxon>Panicoideae</taxon>
        <taxon>Panicodae</taxon>
        <taxon>Paniceae</taxon>
        <taxon>Panicinae</taxon>
        <taxon>Panicum</taxon>
        <taxon>Panicum sect. Panicum</taxon>
    </lineage>
</organism>
<feature type="compositionally biased region" description="Basic and acidic residues" evidence="1">
    <location>
        <begin position="121"/>
        <end position="130"/>
    </location>
</feature>
<dbReference type="GO" id="GO:0005634">
    <property type="term" value="C:nucleus"/>
    <property type="evidence" value="ECO:0007669"/>
    <property type="project" value="TreeGrafter"/>
</dbReference>
<evidence type="ECO:0000256" key="1">
    <source>
        <dbReference type="SAM" id="MobiDB-lite"/>
    </source>
</evidence>
<dbReference type="GO" id="GO:0009330">
    <property type="term" value="C:DNA topoisomerase type II (double strand cut, ATP-hydrolyzing) complex"/>
    <property type="evidence" value="ECO:0007669"/>
    <property type="project" value="InterPro"/>
</dbReference>
<protein>
    <submittedName>
        <fullName evidence="2">DNA-binding protein BIN4 isoform X3</fullName>
    </submittedName>
</protein>
<feature type="compositionally biased region" description="Basic residues" evidence="1">
    <location>
        <begin position="339"/>
        <end position="363"/>
    </location>
</feature>
<dbReference type="GO" id="GO:0003690">
    <property type="term" value="F:double-stranded DNA binding"/>
    <property type="evidence" value="ECO:0007669"/>
    <property type="project" value="InterPro"/>
</dbReference>
<reference evidence="3" key="1">
    <citation type="journal article" date="2019" name="Nat. Commun.">
        <title>The genome of broomcorn millet.</title>
        <authorList>
            <person name="Zou C."/>
            <person name="Miki D."/>
            <person name="Li D."/>
            <person name="Tang Q."/>
            <person name="Xiao L."/>
            <person name="Rajput S."/>
            <person name="Deng P."/>
            <person name="Jia W."/>
            <person name="Huang R."/>
            <person name="Zhang M."/>
            <person name="Sun Y."/>
            <person name="Hu J."/>
            <person name="Fu X."/>
            <person name="Schnable P.S."/>
            <person name="Li F."/>
            <person name="Zhang H."/>
            <person name="Feng B."/>
            <person name="Zhu X."/>
            <person name="Liu R."/>
            <person name="Schnable J.C."/>
            <person name="Zhu J.-K."/>
            <person name="Zhang H."/>
        </authorList>
    </citation>
    <scope>NUCLEOTIDE SEQUENCE [LARGE SCALE GENOMIC DNA]</scope>
</reference>
<accession>A0A3L6QFU3</accession>
<dbReference type="EMBL" id="PQIB02000012">
    <property type="protein sequence ID" value="RLM78817.1"/>
    <property type="molecule type" value="Genomic_DNA"/>
</dbReference>
<evidence type="ECO:0000313" key="2">
    <source>
        <dbReference type="EMBL" id="RLM78817.1"/>
    </source>
</evidence>
<dbReference type="AlphaFoldDB" id="A0A3L6QFU3"/>
<dbReference type="PANTHER" id="PTHR34810:SF1">
    <property type="entry name" value="DNA-BINDING PROTEIN BIN4"/>
    <property type="match status" value="1"/>
</dbReference>
<evidence type="ECO:0000313" key="3">
    <source>
        <dbReference type="Proteomes" id="UP000275267"/>
    </source>
</evidence>
<dbReference type="Proteomes" id="UP000275267">
    <property type="component" value="Unassembled WGS sequence"/>
</dbReference>
<feature type="compositionally biased region" description="Polar residues" evidence="1">
    <location>
        <begin position="106"/>
        <end position="120"/>
    </location>
</feature>
<dbReference type="GO" id="GO:0042023">
    <property type="term" value="P:DNA endoreduplication"/>
    <property type="evidence" value="ECO:0007669"/>
    <property type="project" value="InterPro"/>
</dbReference>